<dbReference type="PANTHER" id="PTHR48104:SF30">
    <property type="entry name" value="METACASPASE-1"/>
    <property type="match status" value="1"/>
</dbReference>
<feature type="region of interest" description="Disordered" evidence="2">
    <location>
        <begin position="616"/>
        <end position="664"/>
    </location>
</feature>
<feature type="domain" description="Peptidase C14 caspase" evidence="3">
    <location>
        <begin position="31"/>
        <end position="211"/>
    </location>
</feature>
<protein>
    <recommendedName>
        <fullName evidence="3">Peptidase C14 caspase domain-containing protein</fullName>
    </recommendedName>
</protein>
<dbReference type="Gene3D" id="3.40.50.12660">
    <property type="match status" value="1"/>
</dbReference>
<feature type="compositionally biased region" description="Polar residues" evidence="2">
    <location>
        <begin position="676"/>
        <end position="688"/>
    </location>
</feature>
<proteinExistence type="inferred from homology"/>
<feature type="region of interest" description="Disordered" evidence="2">
    <location>
        <begin position="676"/>
        <end position="730"/>
    </location>
</feature>
<name>A0A0G4HFG5_9ALVE</name>
<gene>
    <name evidence="4" type="ORF">Cvel_6649</name>
</gene>
<reference evidence="4" key="1">
    <citation type="submission" date="2014-11" db="EMBL/GenBank/DDBJ databases">
        <authorList>
            <person name="Otto D Thomas"/>
            <person name="Naeem Raeece"/>
        </authorList>
    </citation>
    <scope>NUCLEOTIDE SEQUENCE</scope>
</reference>
<feature type="compositionally biased region" description="Low complexity" evidence="2">
    <location>
        <begin position="648"/>
        <end position="659"/>
    </location>
</feature>
<dbReference type="EMBL" id="CDMZ01002535">
    <property type="protein sequence ID" value="CEM42804.1"/>
    <property type="molecule type" value="Genomic_DNA"/>
</dbReference>
<evidence type="ECO:0000259" key="3">
    <source>
        <dbReference type="Pfam" id="PF00656"/>
    </source>
</evidence>
<sequence length="777" mass="86156">MLPPQNPHQPPPQPLDWKGNCGFLHPPSSHKRALVVGCCYPNTKNRQCQTRGAVNDAHLMARFLTEEMGFRKKDIILLVDCFPSEAGLFEDPSFKDDISPMGDIHRLPTFDNIMKALQTLADTSSPGDQLFIYLSGTGVQVENMTGEENEGYFQAFLPCDYDTKNPGPYPDAEYYMTTNRRVLLMKTLREILSQKNRHAMATVFLDCAGAQSTMNFHAGKGAMGGAQKRAKGWHEFGSLLSGLWMQAESRPPDSDCLRRHNQWGAVEESVWTPAGESGWLYEFLPIAKRMSRTNEALKKEMGTPRHATAFALCERENKETALAVFRDDKDAPLMGRKNPRPISSAFCLSAGVWNQDALEMWLPEVDFLPFGAWGGRRKKTEDAGTEQKGWRTDEEEYGEKSKLLPGRIYGVHTWCFVAAMLRYKRELLKSSAARLSPFPLAVAPLTYLDVVMRMDAEVDRLRKFRFGGLTQRPHLTMEPLGHPLSADEQLFLQPLGVSAKERRLLLLRVQEELRTMGEARMGARVVKKKALEDVKCAPLGTFSPFDHTFPDREAHFFNKATATRERNRKSVGAAFARCRVNQLQSLSCFDTAAANALMMASRHEAHVNAAALARPHPGSFGGTRPGDVIRQTPVEGLSGRPTHLPTPSGGSLNNSSGSNGRDHTTTEWVVQLTPNRPVNNVMNSNSSALRGGLGMPPADVSPPGSPQQMSTSTTELQQRGREGGGEAAESAGKVLIQELSREWEHCVAAVKSKFDDEQNSIVPDEGPVVRTRLQLAN</sequence>
<dbReference type="GO" id="GO:0004197">
    <property type="term" value="F:cysteine-type endopeptidase activity"/>
    <property type="evidence" value="ECO:0007669"/>
    <property type="project" value="InterPro"/>
</dbReference>
<organism evidence="4">
    <name type="scientific">Chromera velia CCMP2878</name>
    <dbReference type="NCBI Taxonomy" id="1169474"/>
    <lineage>
        <taxon>Eukaryota</taxon>
        <taxon>Sar</taxon>
        <taxon>Alveolata</taxon>
        <taxon>Colpodellida</taxon>
        <taxon>Chromeraceae</taxon>
        <taxon>Chromera</taxon>
    </lineage>
</organism>
<accession>A0A0G4HFG5</accession>
<dbReference type="VEuPathDB" id="CryptoDB:Cvel_6649"/>
<dbReference type="Pfam" id="PF00656">
    <property type="entry name" value="Peptidase_C14"/>
    <property type="match status" value="1"/>
</dbReference>
<dbReference type="PANTHER" id="PTHR48104">
    <property type="entry name" value="METACASPASE-4"/>
    <property type="match status" value="1"/>
</dbReference>
<dbReference type="AlphaFoldDB" id="A0A0G4HFG5"/>
<comment type="similarity">
    <text evidence="1">Belongs to the peptidase C14B family.</text>
</comment>
<dbReference type="GO" id="GO:0006508">
    <property type="term" value="P:proteolysis"/>
    <property type="evidence" value="ECO:0007669"/>
    <property type="project" value="InterPro"/>
</dbReference>
<dbReference type="InterPro" id="IPR011600">
    <property type="entry name" value="Pept_C14_caspase"/>
</dbReference>
<evidence type="ECO:0000313" key="4">
    <source>
        <dbReference type="EMBL" id="CEM42804.1"/>
    </source>
</evidence>
<evidence type="ECO:0000256" key="1">
    <source>
        <dbReference type="ARBA" id="ARBA00009005"/>
    </source>
</evidence>
<feature type="compositionally biased region" description="Polar residues" evidence="2">
    <location>
        <begin position="706"/>
        <end position="717"/>
    </location>
</feature>
<dbReference type="InterPro" id="IPR050452">
    <property type="entry name" value="Metacaspase"/>
</dbReference>
<dbReference type="GO" id="GO:0005737">
    <property type="term" value="C:cytoplasm"/>
    <property type="evidence" value="ECO:0007669"/>
    <property type="project" value="TreeGrafter"/>
</dbReference>
<evidence type="ECO:0000256" key="2">
    <source>
        <dbReference type="SAM" id="MobiDB-lite"/>
    </source>
</evidence>